<sequence>MAATSNFGHSVYSEQQNTRPSSIKKHQSKICKFENVLVRLLPLQNPCHVTTLHSTPIHWPINAPTKKQNSPINIPHHFKQPVATLSCPNSTGRPQIPGRCPPNFRPPAPVCSTTTSVFAVALPIIPFVVRTLEAYKTPHPRISPGLSIHISAIPSIPGLLTVANYI</sequence>
<name>A0AAX4HEB4_9ASCO</name>
<dbReference type="Proteomes" id="UP001338582">
    <property type="component" value="Chromosome 5"/>
</dbReference>
<feature type="compositionally biased region" description="Polar residues" evidence="1">
    <location>
        <begin position="1"/>
        <end position="21"/>
    </location>
</feature>
<dbReference type="KEGG" id="asau:88175308"/>
<evidence type="ECO:0000313" key="3">
    <source>
        <dbReference type="Proteomes" id="UP001338582"/>
    </source>
</evidence>
<dbReference type="RefSeq" id="XP_062879258.1">
    <property type="nucleotide sequence ID" value="XM_063023188.1"/>
</dbReference>
<keyword evidence="3" id="KW-1185">Reference proteome</keyword>
<reference evidence="2 3" key="1">
    <citation type="submission" date="2023-10" db="EMBL/GenBank/DDBJ databases">
        <title>Draft Genome Sequence of Candida saopaulonensis from a very Premature Infant with Sepsis.</title>
        <authorList>
            <person name="Ning Y."/>
            <person name="Dai R."/>
            <person name="Xiao M."/>
            <person name="Xu Y."/>
            <person name="Yan Q."/>
            <person name="Zhang L."/>
        </authorList>
    </citation>
    <scope>NUCLEOTIDE SEQUENCE [LARGE SCALE GENOMIC DNA]</scope>
    <source>
        <strain evidence="2 3">19XY460</strain>
    </source>
</reference>
<dbReference type="EMBL" id="CP138898">
    <property type="protein sequence ID" value="WPK26879.1"/>
    <property type="molecule type" value="Genomic_DNA"/>
</dbReference>
<organism evidence="2 3">
    <name type="scientific">Australozyma saopauloensis</name>
    <dbReference type="NCBI Taxonomy" id="291208"/>
    <lineage>
        <taxon>Eukaryota</taxon>
        <taxon>Fungi</taxon>
        <taxon>Dikarya</taxon>
        <taxon>Ascomycota</taxon>
        <taxon>Saccharomycotina</taxon>
        <taxon>Pichiomycetes</taxon>
        <taxon>Metschnikowiaceae</taxon>
        <taxon>Australozyma</taxon>
    </lineage>
</organism>
<protein>
    <submittedName>
        <fullName evidence="2">Uncharacterized protein</fullName>
    </submittedName>
</protein>
<evidence type="ECO:0000313" key="2">
    <source>
        <dbReference type="EMBL" id="WPK26879.1"/>
    </source>
</evidence>
<evidence type="ECO:0000256" key="1">
    <source>
        <dbReference type="SAM" id="MobiDB-lite"/>
    </source>
</evidence>
<gene>
    <name evidence="2" type="ORF">PUMCH_004247</name>
</gene>
<dbReference type="GeneID" id="88175308"/>
<feature type="region of interest" description="Disordered" evidence="1">
    <location>
        <begin position="1"/>
        <end position="25"/>
    </location>
</feature>
<proteinExistence type="predicted"/>
<accession>A0AAX4HEB4</accession>
<dbReference type="AlphaFoldDB" id="A0AAX4HEB4"/>